<dbReference type="RefSeq" id="WP_169456327.1">
    <property type="nucleotide sequence ID" value="NZ_CP051774.1"/>
</dbReference>
<sequence>MEFRPYYAGPGRVESLKSSGLLDGLHGIDFDSVTKLAAKAANAPTSLVSLIDDRRQVFVGACGLPDSLSAERQTPLSYSFCQHAVQLRRPLVICDARKETLVADNPAVEEFGVIAYLGFPILGSGRHLYGALCVIDSQPRQWTEEEIGLVREFASIVASLIEQHLARTYQKNAVDVLLHDLKSPLSSIRMGADLLHERADDLPPPLDKMVRALKVSADKAVSMVTSLGLRDRVSLRCDDLYGTTESVASRFRPLAGRKGMAIRVSDPGLRIPLDCPDWVISEALENLLTNAVNFSETGEIRVGLKRVGEAAIIDVQDEGPGFHADDYDKVFRPYSAFRMRPAGADPSAGIGLSIAKKLLEAEGGTIVLLSQAGESAAFRITVPVRSRE</sequence>
<dbReference type="InterPro" id="IPR029016">
    <property type="entry name" value="GAF-like_dom_sf"/>
</dbReference>
<evidence type="ECO:0000259" key="4">
    <source>
        <dbReference type="PROSITE" id="PS50109"/>
    </source>
</evidence>
<evidence type="ECO:0000313" key="6">
    <source>
        <dbReference type="Proteomes" id="UP000501812"/>
    </source>
</evidence>
<protein>
    <recommendedName>
        <fullName evidence="2">histidine kinase</fullName>
        <ecNumber evidence="2">2.7.13.3</ecNumber>
    </recommendedName>
</protein>
<dbReference type="InterPro" id="IPR003661">
    <property type="entry name" value="HisK_dim/P_dom"/>
</dbReference>
<evidence type="ECO:0000256" key="2">
    <source>
        <dbReference type="ARBA" id="ARBA00012438"/>
    </source>
</evidence>
<dbReference type="Pfam" id="PF02518">
    <property type="entry name" value="HATPase_c"/>
    <property type="match status" value="1"/>
</dbReference>
<evidence type="ECO:0000256" key="1">
    <source>
        <dbReference type="ARBA" id="ARBA00000085"/>
    </source>
</evidence>
<proteinExistence type="predicted"/>
<dbReference type="InterPro" id="IPR004358">
    <property type="entry name" value="Sig_transdc_His_kin-like_C"/>
</dbReference>
<dbReference type="PRINTS" id="PR00344">
    <property type="entry name" value="BCTRLSENSOR"/>
</dbReference>
<evidence type="ECO:0000256" key="3">
    <source>
        <dbReference type="ARBA" id="ARBA00022553"/>
    </source>
</evidence>
<dbReference type="PANTHER" id="PTHR43102:SF2">
    <property type="entry name" value="GAF DOMAIN-CONTAINING PROTEIN"/>
    <property type="match status" value="1"/>
</dbReference>
<dbReference type="InterPro" id="IPR036097">
    <property type="entry name" value="HisK_dim/P_sf"/>
</dbReference>
<organism evidence="5 6">
    <name type="scientific">Luteolibacter luteus</name>
    <dbReference type="NCBI Taxonomy" id="2728835"/>
    <lineage>
        <taxon>Bacteria</taxon>
        <taxon>Pseudomonadati</taxon>
        <taxon>Verrucomicrobiota</taxon>
        <taxon>Verrucomicrobiia</taxon>
        <taxon>Verrucomicrobiales</taxon>
        <taxon>Verrucomicrobiaceae</taxon>
        <taxon>Luteolibacter</taxon>
    </lineage>
</organism>
<keyword evidence="5" id="KW-0418">Kinase</keyword>
<comment type="catalytic activity">
    <reaction evidence="1">
        <text>ATP + protein L-histidine = ADP + protein N-phospho-L-histidine.</text>
        <dbReference type="EC" id="2.7.13.3"/>
    </reaction>
</comment>
<evidence type="ECO:0000313" key="5">
    <source>
        <dbReference type="EMBL" id="QJE97901.1"/>
    </source>
</evidence>
<dbReference type="SMART" id="SM00387">
    <property type="entry name" value="HATPase_c"/>
    <property type="match status" value="1"/>
</dbReference>
<keyword evidence="5" id="KW-0808">Transferase</keyword>
<dbReference type="AlphaFoldDB" id="A0A858RMU3"/>
<dbReference type="InterPro" id="IPR005467">
    <property type="entry name" value="His_kinase_dom"/>
</dbReference>
<feature type="domain" description="Histidine kinase" evidence="4">
    <location>
        <begin position="176"/>
        <end position="386"/>
    </location>
</feature>
<dbReference type="InterPro" id="IPR003594">
    <property type="entry name" value="HATPase_dom"/>
</dbReference>
<dbReference type="Proteomes" id="UP000501812">
    <property type="component" value="Chromosome"/>
</dbReference>
<dbReference type="InterPro" id="IPR036890">
    <property type="entry name" value="HATPase_C_sf"/>
</dbReference>
<dbReference type="CDD" id="cd00082">
    <property type="entry name" value="HisKA"/>
    <property type="match status" value="1"/>
</dbReference>
<dbReference type="GO" id="GO:0000155">
    <property type="term" value="F:phosphorelay sensor kinase activity"/>
    <property type="evidence" value="ECO:0007669"/>
    <property type="project" value="InterPro"/>
</dbReference>
<dbReference type="EMBL" id="CP051774">
    <property type="protein sequence ID" value="QJE97901.1"/>
    <property type="molecule type" value="Genomic_DNA"/>
</dbReference>
<dbReference type="SUPFAM" id="SSF55874">
    <property type="entry name" value="ATPase domain of HSP90 chaperone/DNA topoisomerase II/histidine kinase"/>
    <property type="match status" value="1"/>
</dbReference>
<keyword evidence="3" id="KW-0597">Phosphoprotein</keyword>
<dbReference type="SUPFAM" id="SSF47384">
    <property type="entry name" value="Homodimeric domain of signal transducing histidine kinase"/>
    <property type="match status" value="1"/>
</dbReference>
<dbReference type="Pfam" id="PF01590">
    <property type="entry name" value="GAF"/>
    <property type="match status" value="1"/>
</dbReference>
<dbReference type="Gene3D" id="3.30.450.40">
    <property type="match status" value="1"/>
</dbReference>
<dbReference type="Gene3D" id="3.30.565.10">
    <property type="entry name" value="Histidine kinase-like ATPase, C-terminal domain"/>
    <property type="match status" value="1"/>
</dbReference>
<dbReference type="PANTHER" id="PTHR43102">
    <property type="entry name" value="SLR1143 PROTEIN"/>
    <property type="match status" value="1"/>
</dbReference>
<dbReference type="SUPFAM" id="SSF55781">
    <property type="entry name" value="GAF domain-like"/>
    <property type="match status" value="1"/>
</dbReference>
<dbReference type="KEGG" id="luo:HHL09_19625"/>
<name>A0A858RMU3_9BACT</name>
<dbReference type="PROSITE" id="PS50109">
    <property type="entry name" value="HIS_KIN"/>
    <property type="match status" value="1"/>
</dbReference>
<dbReference type="InterPro" id="IPR003018">
    <property type="entry name" value="GAF"/>
</dbReference>
<dbReference type="SMART" id="SM00388">
    <property type="entry name" value="HisKA"/>
    <property type="match status" value="1"/>
</dbReference>
<dbReference type="EC" id="2.7.13.3" evidence="2"/>
<gene>
    <name evidence="5" type="ORF">HHL09_19625</name>
</gene>
<dbReference type="SMART" id="SM00065">
    <property type="entry name" value="GAF"/>
    <property type="match status" value="1"/>
</dbReference>
<reference evidence="5 6" key="1">
    <citation type="submission" date="2020-04" db="EMBL/GenBank/DDBJ databases">
        <title>Luteolibacter sp. G-1-1-1 isolated from soil.</title>
        <authorList>
            <person name="Dahal R.H."/>
        </authorList>
    </citation>
    <scope>NUCLEOTIDE SEQUENCE [LARGE SCALE GENOMIC DNA]</scope>
    <source>
        <strain evidence="5 6">G-1-1-1</strain>
    </source>
</reference>
<accession>A0A858RMU3</accession>
<keyword evidence="6" id="KW-1185">Reference proteome</keyword>